<reference evidence="1" key="1">
    <citation type="submission" date="2019-09" db="EMBL/GenBank/DDBJ databases">
        <authorList>
            <person name="Rodrigo-Torres L."/>
            <person name="Arahal R. D."/>
            <person name="Lucena T."/>
        </authorList>
    </citation>
    <scope>NUCLEOTIDE SEQUENCE</scope>
    <source>
        <strain evidence="1">ISS653</strain>
    </source>
</reference>
<name>A0AC61YBM2_9FLAO</name>
<accession>A0AC61YBM2</accession>
<comment type="caution">
    <text evidence="1">The sequence shown here is derived from an EMBL/GenBank/DDBJ whole genome shotgun (WGS) entry which is preliminary data.</text>
</comment>
<evidence type="ECO:0000313" key="1">
    <source>
        <dbReference type="EMBL" id="VVV01283.1"/>
    </source>
</evidence>
<dbReference type="EMBL" id="CABVMM010000010">
    <property type="protein sequence ID" value="VVV01283.1"/>
    <property type="molecule type" value="Genomic_DNA"/>
</dbReference>
<evidence type="ECO:0000313" key="2">
    <source>
        <dbReference type="Proteomes" id="UP000356253"/>
    </source>
</evidence>
<protein>
    <submittedName>
        <fullName evidence="1">Uncharacterized protein</fullName>
    </submittedName>
</protein>
<sequence length="1307" mass="150588">MVFIKSTVNHIYKPNNHLIMQQNVKNTLYRFITMRAPERINETDKEKYFVQRPTGVNSTFKGLAILDTQLKEQASSYNSVFSSLKELKTSFGTFYDFAIWLSKHRATLSFSQAKAAFSSVRKFSEGIDQTVLQDLWNDLHYYVYVQKDPEIRDAIISILVANDFYNKVITKETLEDAETRRIAQARIILDLNSSPLTRQDSSNKAKLDPYLNDLTRAGNFFQAKNKIEDIRVQQKEIEALVGISQRINNQEKEQYDEEYNAAVEQAYKDAEIVERVVEDKETGKTTVVKEYQNLNLPTYNFKPRPELEFDKARIPSEISQDTVEKVENLKKEYNFQKFQGITEHLEKEVEEADKVLLDNSPKLKKKINYKGILLDTVYSNPKPGNFQLCFQKVFRSINEYRVFLKIGVPNDTYKVDSLLYTLGFADGTSNTNGYYQVQSYLGQWAHILSIKLFNNNKVTIVKEASHFEATVSFSNGEYFSFKHEFNGKVDGCTTLPIKWEDHEENAIEAPEFYGVQRLGIADYRKVEQEVCCYVPGEVSHIENIMAREFKEKQTRRLRRKEDTTTTSTENERESLNETTSTERFEMNQEMSHLEAEDTSKAINAGMSAEYAKIRAYADASYANNTASETSNHQAVTHAKELTEHALDRVVQRVKEERIQKIIEEYEETAKHGYDNREGDQHVSGVYRWVDKVYKNRIHNYGKRLMYEFMIPEPASFHKLAAKIEMDRDDSLLVEPVDPRKDEDNKMTLNSYRIDTNYKYWASIYNVEIEGKPKSQIKVGKSFSFTTSETMEAEWDEIAAGNADIDIPEGYMATKGYGNIAFANEAGSGGFLSINNYKKYYQNPLSTDILIATNINDTTKVPVSYSCLGHHSGNINFTITCKLTEEAKEAWRLKTFNAIIKAYEEAKSDYDEKLRQFEEERKALENNHEDFKANPGFYRKIEKDILRKNCIAYLIGHHEMGRDLLVGKNNATTVRPIQNESLNQYAAKVKFFEQAFEWDILSYHFYPFYWANKNTWVEKYQVENNDPLFRAFLQSGMARAVVSVKPGFEEAVNWFMATGQIWNGGQVPTIGDENYISIVDEIQKPESVVEETWETRVPTALTVIQAGTIGLNVGGLPCNPECGGNGSNPIAQTNNLLNSDNERWIEFTYRALEGGKRKEYITVGAYDTDSSFPRIYECEGQILEIHRDASWDAYTSSKVIFEKLAEKLSLIIGVKANQVSYKEEEIELHDAIRFRIDVNKTPVFTFKKTINVTGYDPELDDLQVIIENSEIRFIIENPYHIRRLLDASNSPLDLDDMNTSLSINRFLI</sequence>
<organism evidence="1 2">
    <name type="scientific">Mesonia oceanica</name>
    <dbReference type="NCBI Taxonomy" id="2687242"/>
    <lineage>
        <taxon>Bacteria</taxon>
        <taxon>Pseudomonadati</taxon>
        <taxon>Bacteroidota</taxon>
        <taxon>Flavobacteriia</taxon>
        <taxon>Flavobacteriales</taxon>
        <taxon>Flavobacteriaceae</taxon>
        <taxon>Mesonia</taxon>
    </lineage>
</organism>
<proteinExistence type="predicted"/>
<gene>
    <name evidence="1" type="ORF">FVB9532_02573</name>
</gene>
<keyword evidence="2" id="KW-1185">Reference proteome</keyword>
<dbReference type="Proteomes" id="UP000356253">
    <property type="component" value="Unassembled WGS sequence"/>
</dbReference>